<evidence type="ECO:0000313" key="3">
    <source>
        <dbReference type="EMBL" id="BAS93217.1"/>
    </source>
</evidence>
<dbReference type="EMBL" id="AP014961">
    <property type="protein sequence ID" value="BAS93217.1"/>
    <property type="molecule type" value="Genomic_DNA"/>
</dbReference>
<keyword evidence="2" id="KW-0812">Transmembrane</keyword>
<organism evidence="3 4">
    <name type="scientific">Oryza sativa subsp. japonica</name>
    <name type="common">Rice</name>
    <dbReference type="NCBI Taxonomy" id="39947"/>
    <lineage>
        <taxon>Eukaryota</taxon>
        <taxon>Viridiplantae</taxon>
        <taxon>Streptophyta</taxon>
        <taxon>Embryophyta</taxon>
        <taxon>Tracheophyta</taxon>
        <taxon>Spermatophyta</taxon>
        <taxon>Magnoliopsida</taxon>
        <taxon>Liliopsida</taxon>
        <taxon>Poales</taxon>
        <taxon>Poaceae</taxon>
        <taxon>BOP clade</taxon>
        <taxon>Oryzoideae</taxon>
        <taxon>Oryzeae</taxon>
        <taxon>Oryzinae</taxon>
        <taxon>Oryza</taxon>
        <taxon>Oryza sativa</taxon>
    </lineage>
</organism>
<dbReference type="STRING" id="39947.A0A0N7KKH3"/>
<name>A0A0N7KKH3_ORYSJ</name>
<sequence length="496" mass="54050">MGYTIKLPLSMINHVKCVCTRDTTNHVTSNLLTCATSSQSLAPLLSQAHAMAAVAATAPATSVTAATFSPSLPLLSRYQLPRAHRAASTVAFAARRFRGVNPSSDRPRGRRASVPAAPTTSAARDDGGGGGGIDALEAELWRLHRRAELRLHRLAAEADEAYRDLRYSARVVGGDRVVLTFRRSSLRFAAAALLWSLALSAAAWALLGWAVRAWQRRGLGWRGGEGAAVVRRRDRSLGGKEVVVAVSSSPVAAPVSRVPEPAREVKRREPKARLPEWWPELREEVVVDQGPGMEKWARLANRLVRAIIDNRITGKDYKYDDAIQLRQLCKISGVKVSFDTENARDSFYRAAINFVLDDCSRAAQDIGAAQISGENPRNFLAGLASNIGLDKFRAATLVCASVAARTRSLFLQCWALEMQGKRSEALDELSKICRIHNMFPPEENSAEMEMVAGGLKKNLQVAERVHLLSLYRSICTAGNIRTAAEALGLVSNSHDP</sequence>
<feature type="transmembrane region" description="Helical" evidence="2">
    <location>
        <begin position="188"/>
        <end position="211"/>
    </location>
</feature>
<dbReference type="PaxDb" id="39947-A0A0N7KKH3"/>
<reference evidence="3 4" key="3">
    <citation type="journal article" date="2013" name="Rice">
        <title>Improvement of the Oryza sativa Nipponbare reference genome using next generation sequence and optical map data.</title>
        <authorList>
            <person name="Kawahara Y."/>
            <person name="de la Bastide M."/>
            <person name="Hamilton J.P."/>
            <person name="Kanamori H."/>
            <person name="McCombie W.R."/>
            <person name="Ouyang S."/>
            <person name="Schwartz D.C."/>
            <person name="Tanaka T."/>
            <person name="Wu J."/>
            <person name="Zhou S."/>
            <person name="Childs K.L."/>
            <person name="Davidson R.M."/>
            <person name="Lin H."/>
            <person name="Quesada-Ocampo L."/>
            <person name="Vaillancourt B."/>
            <person name="Sakai H."/>
            <person name="Lee S.S."/>
            <person name="Kim J."/>
            <person name="Numa H."/>
            <person name="Itoh T."/>
            <person name="Buell C.R."/>
            <person name="Matsumoto T."/>
        </authorList>
    </citation>
    <scope>NUCLEOTIDE SEQUENCE [LARGE SCALE GENOMIC DNA]</scope>
    <source>
        <strain evidence="4">cv. Nipponbare</strain>
    </source>
</reference>
<accession>A0A0N7KKH3</accession>
<dbReference type="PANTHER" id="PTHR35830">
    <property type="entry name" value="OS05G0299200 PROTEIN"/>
    <property type="match status" value="1"/>
</dbReference>
<dbReference type="InParanoid" id="A0A0N7KKH3"/>
<evidence type="ECO:0000313" key="4">
    <source>
        <dbReference type="Proteomes" id="UP000059680"/>
    </source>
</evidence>
<reference evidence="3 4" key="2">
    <citation type="journal article" date="2013" name="Plant Cell Physiol.">
        <title>Rice Annotation Project Database (RAP-DB): an integrative and interactive database for rice genomics.</title>
        <authorList>
            <person name="Sakai H."/>
            <person name="Lee S.S."/>
            <person name="Tanaka T."/>
            <person name="Numa H."/>
            <person name="Kim J."/>
            <person name="Kawahara Y."/>
            <person name="Wakimoto H."/>
            <person name="Yang C.C."/>
            <person name="Iwamoto M."/>
            <person name="Abe T."/>
            <person name="Yamada Y."/>
            <person name="Muto A."/>
            <person name="Inokuchi H."/>
            <person name="Ikemura T."/>
            <person name="Matsumoto T."/>
            <person name="Sasaki T."/>
            <person name="Itoh T."/>
        </authorList>
    </citation>
    <scope>NUCLEOTIDE SEQUENCE [LARGE SCALE GENOMIC DNA]</scope>
    <source>
        <strain evidence="4">cv. Nipponbare</strain>
    </source>
</reference>
<protein>
    <submittedName>
        <fullName evidence="3">Os05g0299200 protein</fullName>
    </submittedName>
</protein>
<keyword evidence="2" id="KW-1133">Transmembrane helix</keyword>
<evidence type="ECO:0000256" key="1">
    <source>
        <dbReference type="SAM" id="MobiDB-lite"/>
    </source>
</evidence>
<dbReference type="Proteomes" id="UP000059680">
    <property type="component" value="Chromosome 5"/>
</dbReference>
<keyword evidence="2" id="KW-0472">Membrane</keyword>
<keyword evidence="4" id="KW-1185">Reference proteome</keyword>
<feature type="region of interest" description="Disordered" evidence="1">
    <location>
        <begin position="99"/>
        <end position="131"/>
    </location>
</feature>
<evidence type="ECO:0007829" key="5">
    <source>
        <dbReference type="PeptideAtlas" id="A0A0N7KKH3"/>
    </source>
</evidence>
<feature type="compositionally biased region" description="Low complexity" evidence="1">
    <location>
        <begin position="112"/>
        <end position="122"/>
    </location>
</feature>
<dbReference type="eggNOG" id="KOG2234">
    <property type="taxonomic scope" value="Eukaryota"/>
</dbReference>
<gene>
    <name evidence="3" type="ordered locus">Os05g0299200</name>
    <name evidence="3" type="ORF">OSNPB_050299200</name>
</gene>
<dbReference type="PANTHER" id="PTHR35830:SF1">
    <property type="entry name" value="OS05G0299200 PROTEIN"/>
    <property type="match status" value="1"/>
</dbReference>
<proteinExistence type="evidence at protein level"/>
<dbReference type="OMA" id="RICRMSG"/>
<keyword evidence="5 6" id="KW-1267">Proteomics identification</keyword>
<evidence type="ECO:0007829" key="6">
    <source>
        <dbReference type="ProteomicsDB" id="A0A0N7KKH3"/>
    </source>
</evidence>
<reference evidence="4" key="1">
    <citation type="journal article" date="2005" name="Nature">
        <title>The map-based sequence of the rice genome.</title>
        <authorList>
            <consortium name="International rice genome sequencing project (IRGSP)"/>
            <person name="Matsumoto T."/>
            <person name="Wu J."/>
            <person name="Kanamori H."/>
            <person name="Katayose Y."/>
            <person name="Fujisawa M."/>
            <person name="Namiki N."/>
            <person name="Mizuno H."/>
            <person name="Yamamoto K."/>
            <person name="Antonio B.A."/>
            <person name="Baba T."/>
            <person name="Sakata K."/>
            <person name="Nagamura Y."/>
            <person name="Aoki H."/>
            <person name="Arikawa K."/>
            <person name="Arita K."/>
            <person name="Bito T."/>
            <person name="Chiden Y."/>
            <person name="Fujitsuka N."/>
            <person name="Fukunaka R."/>
            <person name="Hamada M."/>
            <person name="Harada C."/>
            <person name="Hayashi A."/>
            <person name="Hijishita S."/>
            <person name="Honda M."/>
            <person name="Hosokawa S."/>
            <person name="Ichikawa Y."/>
            <person name="Idonuma A."/>
            <person name="Iijima M."/>
            <person name="Ikeda M."/>
            <person name="Ikeno M."/>
            <person name="Ito K."/>
            <person name="Ito S."/>
            <person name="Ito T."/>
            <person name="Ito Y."/>
            <person name="Ito Y."/>
            <person name="Iwabuchi A."/>
            <person name="Kamiya K."/>
            <person name="Karasawa W."/>
            <person name="Kurita K."/>
            <person name="Katagiri S."/>
            <person name="Kikuta A."/>
            <person name="Kobayashi H."/>
            <person name="Kobayashi N."/>
            <person name="Machita K."/>
            <person name="Maehara T."/>
            <person name="Masukawa M."/>
            <person name="Mizubayashi T."/>
            <person name="Mukai Y."/>
            <person name="Nagasaki H."/>
            <person name="Nagata Y."/>
            <person name="Naito S."/>
            <person name="Nakashima M."/>
            <person name="Nakama Y."/>
            <person name="Nakamichi Y."/>
            <person name="Nakamura M."/>
            <person name="Meguro A."/>
            <person name="Negishi M."/>
            <person name="Ohta I."/>
            <person name="Ohta T."/>
            <person name="Okamoto M."/>
            <person name="Ono N."/>
            <person name="Saji S."/>
            <person name="Sakaguchi M."/>
            <person name="Sakai K."/>
            <person name="Shibata M."/>
            <person name="Shimokawa T."/>
            <person name="Song J."/>
            <person name="Takazaki Y."/>
            <person name="Terasawa K."/>
            <person name="Tsugane M."/>
            <person name="Tsuji K."/>
            <person name="Ueda S."/>
            <person name="Waki K."/>
            <person name="Yamagata H."/>
            <person name="Yamamoto M."/>
            <person name="Yamamoto S."/>
            <person name="Yamane H."/>
            <person name="Yoshiki S."/>
            <person name="Yoshihara R."/>
            <person name="Yukawa K."/>
            <person name="Zhong H."/>
            <person name="Yano M."/>
            <person name="Yuan Q."/>
            <person name="Ouyang S."/>
            <person name="Liu J."/>
            <person name="Jones K.M."/>
            <person name="Gansberger K."/>
            <person name="Moffat K."/>
            <person name="Hill J."/>
            <person name="Bera J."/>
            <person name="Fadrosh D."/>
            <person name="Jin S."/>
            <person name="Johri S."/>
            <person name="Kim M."/>
            <person name="Overton L."/>
            <person name="Reardon M."/>
            <person name="Tsitrin T."/>
            <person name="Vuong H."/>
            <person name="Weaver B."/>
            <person name="Ciecko A."/>
            <person name="Tallon L."/>
            <person name="Jackson J."/>
            <person name="Pai G."/>
            <person name="Aken S.V."/>
            <person name="Utterback T."/>
            <person name="Reidmuller S."/>
            <person name="Feldblyum T."/>
            <person name="Hsiao J."/>
            <person name="Zismann V."/>
            <person name="Iobst S."/>
            <person name="de Vazeille A.R."/>
            <person name="Buell C.R."/>
            <person name="Ying K."/>
            <person name="Li Y."/>
            <person name="Lu T."/>
            <person name="Huang Y."/>
            <person name="Zhao Q."/>
            <person name="Feng Q."/>
            <person name="Zhang L."/>
            <person name="Zhu J."/>
            <person name="Weng Q."/>
            <person name="Mu J."/>
            <person name="Lu Y."/>
            <person name="Fan D."/>
            <person name="Liu Y."/>
            <person name="Guan J."/>
            <person name="Zhang Y."/>
            <person name="Yu S."/>
            <person name="Liu X."/>
            <person name="Zhang Y."/>
            <person name="Hong G."/>
            <person name="Han B."/>
            <person name="Choisne N."/>
            <person name="Demange N."/>
            <person name="Orjeda G."/>
            <person name="Samain S."/>
            <person name="Cattolico L."/>
            <person name="Pelletier E."/>
            <person name="Couloux A."/>
            <person name="Segurens B."/>
            <person name="Wincker P."/>
            <person name="D'Hont A."/>
            <person name="Scarpelli C."/>
            <person name="Weissenbach J."/>
            <person name="Salanoubat M."/>
            <person name="Quetier F."/>
            <person name="Yu Y."/>
            <person name="Kim H.R."/>
            <person name="Rambo T."/>
            <person name="Currie J."/>
            <person name="Collura K."/>
            <person name="Luo M."/>
            <person name="Yang T."/>
            <person name="Ammiraju J.S.S."/>
            <person name="Engler F."/>
            <person name="Soderlund C."/>
            <person name="Wing R.A."/>
            <person name="Palmer L.E."/>
            <person name="de la Bastide M."/>
            <person name="Spiegel L."/>
            <person name="Nascimento L."/>
            <person name="Zutavern T."/>
            <person name="O'Shaughnessy A."/>
            <person name="Dike S."/>
            <person name="Dedhia N."/>
            <person name="Preston R."/>
            <person name="Balija V."/>
            <person name="McCombie W.R."/>
            <person name="Chow T."/>
            <person name="Chen H."/>
            <person name="Chung M."/>
            <person name="Chen C."/>
            <person name="Shaw J."/>
            <person name="Wu H."/>
            <person name="Hsiao K."/>
            <person name="Chao Y."/>
            <person name="Chu M."/>
            <person name="Cheng C."/>
            <person name="Hour A."/>
            <person name="Lee P."/>
            <person name="Lin S."/>
            <person name="Lin Y."/>
            <person name="Liou J."/>
            <person name="Liu S."/>
            <person name="Hsing Y."/>
            <person name="Raghuvanshi S."/>
            <person name="Mohanty A."/>
            <person name="Bharti A.K."/>
            <person name="Gaur A."/>
            <person name="Gupta V."/>
            <person name="Kumar D."/>
            <person name="Ravi V."/>
            <person name="Vij S."/>
            <person name="Kapur A."/>
            <person name="Khurana P."/>
            <person name="Khurana P."/>
            <person name="Khurana J.P."/>
            <person name="Tyagi A.K."/>
            <person name="Gaikwad K."/>
            <person name="Singh A."/>
            <person name="Dalal V."/>
            <person name="Srivastava S."/>
            <person name="Dixit A."/>
            <person name="Pal A.K."/>
            <person name="Ghazi I.A."/>
            <person name="Yadav M."/>
            <person name="Pandit A."/>
            <person name="Bhargava A."/>
            <person name="Sureshbabu K."/>
            <person name="Batra K."/>
            <person name="Sharma T.R."/>
            <person name="Mohapatra T."/>
            <person name="Singh N.K."/>
            <person name="Messing J."/>
            <person name="Nelson A.B."/>
            <person name="Fuks G."/>
            <person name="Kavchok S."/>
            <person name="Keizer G."/>
            <person name="Linton E."/>
            <person name="Llaca V."/>
            <person name="Song R."/>
            <person name="Tanyolac B."/>
            <person name="Young S."/>
            <person name="Ho-Il K."/>
            <person name="Hahn J.H."/>
            <person name="Sangsakoo G."/>
            <person name="Vanavichit A."/>
            <person name="de Mattos Luiz.A.T."/>
            <person name="Zimmer P.D."/>
            <person name="Malone G."/>
            <person name="Dellagostin O."/>
            <person name="de Oliveira A.C."/>
            <person name="Bevan M."/>
            <person name="Bancroft I."/>
            <person name="Minx P."/>
            <person name="Cordum H."/>
            <person name="Wilson R."/>
            <person name="Cheng Z."/>
            <person name="Jin W."/>
            <person name="Jiang J."/>
            <person name="Leong S.A."/>
            <person name="Iwama H."/>
            <person name="Gojobori T."/>
            <person name="Itoh T."/>
            <person name="Niimura Y."/>
            <person name="Fujii Y."/>
            <person name="Habara T."/>
            <person name="Sakai H."/>
            <person name="Sato Y."/>
            <person name="Wilson G."/>
            <person name="Kumar K."/>
            <person name="McCouch S."/>
            <person name="Juretic N."/>
            <person name="Hoen D."/>
            <person name="Wright S."/>
            <person name="Bruskiewich R."/>
            <person name="Bureau T."/>
            <person name="Miyao A."/>
            <person name="Hirochika H."/>
            <person name="Nishikawa T."/>
            <person name="Kadowaki K."/>
            <person name="Sugiura M."/>
            <person name="Burr B."/>
            <person name="Sasaki T."/>
        </authorList>
    </citation>
    <scope>NUCLEOTIDE SEQUENCE [LARGE SCALE GENOMIC DNA]</scope>
    <source>
        <strain evidence="4">cv. Nipponbare</strain>
    </source>
</reference>
<dbReference type="FunCoup" id="A0A0N7KKH3">
    <property type="interactions" value="177"/>
</dbReference>
<dbReference type="Gramene" id="Os05t0299200-00">
    <property type="protein sequence ID" value="Os05t0299200-00"/>
    <property type="gene ID" value="Os05g0299200"/>
</dbReference>
<evidence type="ECO:0000256" key="2">
    <source>
        <dbReference type="SAM" id="Phobius"/>
    </source>
</evidence>
<dbReference type="AlphaFoldDB" id="A0A0N7KKH3"/>